<dbReference type="PANTHER" id="PTHR47331:SF5">
    <property type="entry name" value="RIBONUCLEASE H"/>
    <property type="match status" value="1"/>
</dbReference>
<sequence length="793" mass="88456">MPVEVEIIEKLRSKKKVAKSAITRNVNRVRELINNKESVSKVRQYAKNIEEAREKFRIVINELEQADPSSIVADGEWLVEVECDVTDALGEVADYLQESSQTEPQNPSISNEEQSSSENSTVIAGNSRSSCLKGEKIAVFDGSPEKWPYFCVRKLPPSEKDEWVRQVERKQVAENVKGLAEYAQLRVKSLRKRDRYNTPAPPKEDPKFNPKFAHKRAYPAKAQAGKCSLCDGTEKHKEGDCPVFLAADPNQRWALFKSKNDISAATALFHLSAESIHAKRGITSGDEASEPKGVDCGKAQVSSSGSSRVALKTAIVPFVKDSGGLVLGTVLLDSGSETTLIRSGFAKQLGVQGQRQNLTVDTVGGVRTTLKSQRVCVPFPPAVTDIGVYAWTMKNICEPLQLVDWSEIKKQYEHLHDVPVMSVGETAVNVLLGLDASSLMAPLEVRPGKHGEPCAELTPLGWVISGPVPTTTKPMKRILRVHVVDGEEDANHQLRKLWEIDSFGVLVEASTSYTRSEQRAVDIMNETCRRVELGYELGLLWKADRPLLPNNFKSALSRLESVERRLQKDPKLADGYCKAINAYVEKGFARKLLPEEFATDGEQWLLPHHPVINSHKPLPRVVFDSAAKHDGVCLNDCLETGPSLHNDLSGILLRFRERPIALVGDVSDMFCHVLVKEENHKYHRYLWRDMDSTRPPDVYEMNCLVFGDKSSPCEANFAVIRTTEDNQDQWPEAAVRRDIFVHDFYSSCNDVPQAVSLRADVSSLMVKGGFPMRKWLSSSPEVLATIPETEYLE</sequence>
<organism evidence="3 4">
    <name type="scientific">Paramuricea clavata</name>
    <name type="common">Red gorgonian</name>
    <name type="synonym">Violescent sea-whip</name>
    <dbReference type="NCBI Taxonomy" id="317549"/>
    <lineage>
        <taxon>Eukaryota</taxon>
        <taxon>Metazoa</taxon>
        <taxon>Cnidaria</taxon>
        <taxon>Anthozoa</taxon>
        <taxon>Octocorallia</taxon>
        <taxon>Malacalcyonacea</taxon>
        <taxon>Plexauridae</taxon>
        <taxon>Paramuricea</taxon>
    </lineage>
</organism>
<name>A0A6S7JHH1_PARCT</name>
<dbReference type="PANTHER" id="PTHR47331">
    <property type="entry name" value="PHD-TYPE DOMAIN-CONTAINING PROTEIN"/>
    <property type="match status" value="1"/>
</dbReference>
<keyword evidence="4" id="KW-1185">Reference proteome</keyword>
<protein>
    <submittedName>
        <fullName evidence="3">Pro-Pol poly</fullName>
    </submittedName>
</protein>
<comment type="caution">
    <text evidence="3">The sequence shown here is derived from an EMBL/GenBank/DDBJ whole genome shotgun (WGS) entry which is preliminary data.</text>
</comment>
<dbReference type="InterPro" id="IPR043502">
    <property type="entry name" value="DNA/RNA_pol_sf"/>
</dbReference>
<evidence type="ECO:0000256" key="2">
    <source>
        <dbReference type="SAM" id="MobiDB-lite"/>
    </source>
</evidence>
<evidence type="ECO:0000313" key="4">
    <source>
        <dbReference type="Proteomes" id="UP001152795"/>
    </source>
</evidence>
<dbReference type="AlphaFoldDB" id="A0A6S7JHH1"/>
<dbReference type="InterPro" id="IPR001969">
    <property type="entry name" value="Aspartic_peptidase_AS"/>
</dbReference>
<dbReference type="GO" id="GO:0006508">
    <property type="term" value="P:proteolysis"/>
    <property type="evidence" value="ECO:0007669"/>
    <property type="project" value="InterPro"/>
</dbReference>
<keyword evidence="1" id="KW-0175">Coiled coil</keyword>
<dbReference type="GO" id="GO:0004190">
    <property type="term" value="F:aspartic-type endopeptidase activity"/>
    <property type="evidence" value="ECO:0007669"/>
    <property type="project" value="InterPro"/>
</dbReference>
<dbReference type="SUPFAM" id="SSF56672">
    <property type="entry name" value="DNA/RNA polymerases"/>
    <property type="match status" value="1"/>
</dbReference>
<gene>
    <name evidence="3" type="ORF">PACLA_8A074238</name>
</gene>
<feature type="coiled-coil region" evidence="1">
    <location>
        <begin position="35"/>
        <end position="66"/>
    </location>
</feature>
<feature type="region of interest" description="Disordered" evidence="2">
    <location>
        <begin position="98"/>
        <end position="126"/>
    </location>
</feature>
<reference evidence="3" key="1">
    <citation type="submission" date="2020-04" db="EMBL/GenBank/DDBJ databases">
        <authorList>
            <person name="Alioto T."/>
            <person name="Alioto T."/>
            <person name="Gomez Garrido J."/>
        </authorList>
    </citation>
    <scope>NUCLEOTIDE SEQUENCE</scope>
    <source>
        <strain evidence="3">A484AB</strain>
    </source>
</reference>
<evidence type="ECO:0000256" key="1">
    <source>
        <dbReference type="SAM" id="Coils"/>
    </source>
</evidence>
<proteinExistence type="predicted"/>
<feature type="compositionally biased region" description="Low complexity" evidence="2">
    <location>
        <begin position="106"/>
        <end position="120"/>
    </location>
</feature>
<dbReference type="EMBL" id="CACRXK020015488">
    <property type="protein sequence ID" value="CAB4028440.1"/>
    <property type="molecule type" value="Genomic_DNA"/>
</dbReference>
<dbReference type="OrthoDB" id="10055784at2759"/>
<accession>A0A6S7JHH1</accession>
<evidence type="ECO:0000313" key="3">
    <source>
        <dbReference type="EMBL" id="CAB4028440.1"/>
    </source>
</evidence>
<dbReference type="PROSITE" id="PS00141">
    <property type="entry name" value="ASP_PROTEASE"/>
    <property type="match status" value="1"/>
</dbReference>
<dbReference type="Proteomes" id="UP001152795">
    <property type="component" value="Unassembled WGS sequence"/>
</dbReference>